<reference evidence="5" key="1">
    <citation type="submission" date="2014-11" db="EMBL/GenBank/DDBJ databases">
        <authorList>
            <person name="Otto D Thomas"/>
            <person name="Naeem Raeece"/>
        </authorList>
    </citation>
    <scope>NUCLEOTIDE SEQUENCE</scope>
</reference>
<feature type="repeat" description="ANK" evidence="3">
    <location>
        <begin position="1001"/>
        <end position="1033"/>
    </location>
</feature>
<dbReference type="PROSITE" id="PS50088">
    <property type="entry name" value="ANK_REPEAT"/>
    <property type="match status" value="10"/>
</dbReference>
<feature type="repeat" description="ANK" evidence="3">
    <location>
        <begin position="390"/>
        <end position="422"/>
    </location>
</feature>
<dbReference type="InterPro" id="IPR050889">
    <property type="entry name" value="Dendritic_Spine_Reg/Scaffold"/>
</dbReference>
<dbReference type="AlphaFoldDB" id="A0A0G4FAP3"/>
<gene>
    <name evidence="5" type="ORF">Cvel_15923</name>
</gene>
<dbReference type="EMBL" id="CDMZ01000226">
    <property type="protein sequence ID" value="CEM09653.1"/>
    <property type="molecule type" value="Genomic_DNA"/>
</dbReference>
<keyword evidence="2 3" id="KW-0040">ANK repeat</keyword>
<evidence type="ECO:0000256" key="2">
    <source>
        <dbReference type="ARBA" id="ARBA00023043"/>
    </source>
</evidence>
<dbReference type="PANTHER" id="PTHR24166:SF48">
    <property type="entry name" value="PROTEIN VAPYRIN"/>
    <property type="match status" value="1"/>
</dbReference>
<keyword evidence="1" id="KW-0677">Repeat</keyword>
<feature type="repeat" description="ANK" evidence="3">
    <location>
        <begin position="314"/>
        <end position="346"/>
    </location>
</feature>
<dbReference type="PROSITE" id="PS50297">
    <property type="entry name" value="ANK_REP_REGION"/>
    <property type="match status" value="8"/>
</dbReference>
<dbReference type="Pfam" id="PF12796">
    <property type="entry name" value="Ank_2"/>
    <property type="match status" value="4"/>
</dbReference>
<feature type="region of interest" description="Disordered" evidence="4">
    <location>
        <begin position="33"/>
        <end position="106"/>
    </location>
</feature>
<dbReference type="PhylomeDB" id="A0A0G4FAP3"/>
<feature type="repeat" description="ANK" evidence="3">
    <location>
        <begin position="924"/>
        <end position="956"/>
    </location>
</feature>
<accession>A0A0G4FAP3</accession>
<dbReference type="InterPro" id="IPR036770">
    <property type="entry name" value="Ankyrin_rpt-contain_sf"/>
</dbReference>
<feature type="repeat" description="ANK" evidence="3">
    <location>
        <begin position="177"/>
        <end position="209"/>
    </location>
</feature>
<evidence type="ECO:0000256" key="3">
    <source>
        <dbReference type="PROSITE-ProRule" id="PRU00023"/>
    </source>
</evidence>
<dbReference type="SUPFAM" id="SSF48403">
    <property type="entry name" value="Ankyrin repeat"/>
    <property type="match status" value="2"/>
</dbReference>
<name>A0A0G4FAP3_9ALVE</name>
<dbReference type="InterPro" id="IPR002110">
    <property type="entry name" value="Ankyrin_rpt"/>
</dbReference>
<dbReference type="VEuPathDB" id="CryptoDB:Cvel_15923"/>
<feature type="repeat" description="ANK" evidence="3">
    <location>
        <begin position="281"/>
        <end position="313"/>
    </location>
</feature>
<proteinExistence type="predicted"/>
<dbReference type="PRINTS" id="PR01415">
    <property type="entry name" value="ANKYRIN"/>
</dbReference>
<protein>
    <submittedName>
        <fullName evidence="5">Uncharacterized protein</fullName>
    </submittedName>
</protein>
<feature type="repeat" description="ANK" evidence="3">
    <location>
        <begin position="891"/>
        <end position="923"/>
    </location>
</feature>
<evidence type="ECO:0000313" key="5">
    <source>
        <dbReference type="EMBL" id="CEM09653.1"/>
    </source>
</evidence>
<dbReference type="Pfam" id="PF00023">
    <property type="entry name" value="Ank"/>
    <property type="match status" value="1"/>
</dbReference>
<dbReference type="PANTHER" id="PTHR24166">
    <property type="entry name" value="ROLLING PEBBLES, ISOFORM B"/>
    <property type="match status" value="1"/>
</dbReference>
<feature type="repeat" description="ANK" evidence="3">
    <location>
        <begin position="247"/>
        <end position="279"/>
    </location>
</feature>
<evidence type="ECO:0000256" key="4">
    <source>
        <dbReference type="SAM" id="MobiDB-lite"/>
    </source>
</evidence>
<dbReference type="Gene3D" id="1.25.40.20">
    <property type="entry name" value="Ankyrin repeat-containing domain"/>
    <property type="match status" value="5"/>
</dbReference>
<feature type="repeat" description="ANK" evidence="3">
    <location>
        <begin position="143"/>
        <end position="175"/>
    </location>
</feature>
<organism evidence="5">
    <name type="scientific">Chromera velia CCMP2878</name>
    <dbReference type="NCBI Taxonomy" id="1169474"/>
    <lineage>
        <taxon>Eukaryota</taxon>
        <taxon>Sar</taxon>
        <taxon>Alveolata</taxon>
        <taxon>Colpodellida</taxon>
        <taxon>Chromeraceae</taxon>
        <taxon>Chromera</taxon>
    </lineage>
</organism>
<sequence>MAEHFPEVVAILEKRKETKITLKHMATLFRNTLPAKGSSEGPGVRLEGPPGGGKGENLKEAGSGRRTSGGGSSHGGEEKAAAAEGHGPPAPAPAPLDNPKREIDRPHENGLTALMSASLVGDCPKVKQLLEAKAKVDLQDKQDGNTALMCASEQGHTDVVQLLLHAKASTDLQSKRFGDTALMKAAAKGHADVVRVLLDAGASANIKQVFGMNALMAAATAERQHVDIVRLFLDAKEKVDVDTPSKMGFNALMYACRRGHTDIVRLLLSVNPNPDVQNSKDGTTALFIASEKGCTDIVRLLLNAKARADIRDRYGRTALNRASVRGHTDILRLLLDAASVSDPTETGKNIRNQGGDEALTNAVIAGDVEIVEFFLSFPAIKAVVDARDSEGMTPLMHAALGGHMVLVELLLQKGADLQLDDAGGKTALARAEEGGNGLVAQRLRTGAQVEDPWSAEMVSEWEALRSLVDSGAVAFWPLAFLRSLLRGSHRLPFRQQVGETAEAIGVRCLPFCAHTQAAHLRHPVGASFKLVAVSYPWLAKEHPDPDGFRLQSVVEQLDQYWWGREDSPVGVFVFWDFLSLFQHPPGGQRTSEQNTLFKQGLSKMDLIYSSPHTHVIRSTSVPAGSINPTPYFKRGWCWFETAVTAFKPPLQVSTDEGQGEEDESTSFLRIPATPLHFDKALETKQFTNGKSDTDMVKSLYRQFLQGSVHKLKVFADGSWAPTQHARKEMGAKAALQLAEIVECVAANPSLADAFRPQVLDLRGSGLDSNTLDWPLGQLEEFEEVAASLERLLCAFGKLRSVTVVNISPVFTSHSNFEKQAEKAKALITGLERGLAGLFPPLESDSDPHGSYPCPLPNNLPLLASVGMSEVIARILTIDGAKVNVDVRHPEDGSTPLMCASANGHRDVVRLLLGLGANPDLQDKSGATALVKASNNGWTEIGRLLLDAKANTDLQTDSGTAALMGVCLRGKDGVSNALREAYGEIVGLLLGAGANVNLQCKSGYTALMWAAYGGRTDMIQLLLDAGARLESKNEDGKTALMMASLERREEVVRLLSSAQDRAQGEKES</sequence>
<dbReference type="SMART" id="SM00248">
    <property type="entry name" value="ANK"/>
    <property type="match status" value="14"/>
</dbReference>
<feature type="repeat" description="ANK" evidence="3">
    <location>
        <begin position="109"/>
        <end position="141"/>
    </location>
</feature>
<evidence type="ECO:0000256" key="1">
    <source>
        <dbReference type="ARBA" id="ARBA00022737"/>
    </source>
</evidence>